<evidence type="ECO:0000256" key="8">
    <source>
        <dbReference type="ARBA" id="ARBA00023065"/>
    </source>
</evidence>
<comment type="caution">
    <text evidence="17">The sequence shown here is derived from an EMBL/GenBank/DDBJ whole genome shotgun (WGS) entry which is preliminary data.</text>
</comment>
<evidence type="ECO:0000256" key="13">
    <source>
        <dbReference type="RuleBase" id="RU003357"/>
    </source>
</evidence>
<dbReference type="Pfam" id="PF07715">
    <property type="entry name" value="Plug"/>
    <property type="match status" value="1"/>
</dbReference>
<dbReference type="InterPro" id="IPR036942">
    <property type="entry name" value="Beta-barrel_TonB_sf"/>
</dbReference>
<comment type="similarity">
    <text evidence="12 13">Belongs to the TonB-dependent receptor family.</text>
</comment>
<evidence type="ECO:0000313" key="18">
    <source>
        <dbReference type="Proteomes" id="UP000282977"/>
    </source>
</evidence>
<feature type="chain" id="PRO_5019480484" evidence="14">
    <location>
        <begin position="25"/>
        <end position="840"/>
    </location>
</feature>
<dbReference type="AlphaFoldDB" id="A0A437J875"/>
<gene>
    <name evidence="17" type="ORF">ENE74_05105</name>
</gene>
<keyword evidence="11 12" id="KW-0998">Cell outer membrane</keyword>
<evidence type="ECO:0000259" key="15">
    <source>
        <dbReference type="Pfam" id="PF00593"/>
    </source>
</evidence>
<reference evidence="17 18" key="1">
    <citation type="submission" date="2019-01" db="EMBL/GenBank/DDBJ databases">
        <authorList>
            <person name="Chen W.-M."/>
        </authorList>
    </citation>
    <scope>NUCLEOTIDE SEQUENCE [LARGE SCALE GENOMIC DNA]</scope>
    <source>
        <strain evidence="17 18">TLA-22</strain>
    </source>
</reference>
<keyword evidence="9 13" id="KW-0798">TonB box</keyword>
<dbReference type="InterPro" id="IPR000531">
    <property type="entry name" value="Beta-barrel_TonB"/>
</dbReference>
<evidence type="ECO:0000256" key="6">
    <source>
        <dbReference type="ARBA" id="ARBA00022729"/>
    </source>
</evidence>
<dbReference type="EMBL" id="RZUL01000002">
    <property type="protein sequence ID" value="RVT41675.1"/>
    <property type="molecule type" value="Genomic_DNA"/>
</dbReference>
<keyword evidence="6 14" id="KW-0732">Signal</keyword>
<sequence length="840" mass="89844">MTKAWRTAALTTVAATAISCHAFAQEAPPAPEAVQTEAATAGDDALGLGDIVVTATRRGQTRLDTSVSVSNLDAAAALANAPRSTAELLRSIPGVRAESSGGEGNANIAVRGLPISSGGAKFLQLWEDGLPVLEYGDIAFGNADIFLRADYNIDTIESIRGGSASTLASNSPGGVINFISKTGARPGGAIAFTKGLDFGLNRFDGDYGHDFGAGWTAHVGGFYRWGEGARRTGFTAEKGGQVRANITKTFDGGYIRANFKYLNDKAISYLPMPLQVTGSNGDPDYASIADFDIKQDTPHSPFTRAIASLTTDNRRSEDDVGNGMNPTVKQFGLEGSYEFADGWVIENRFKIADVGGEFISLFPSSVISAQAAANQVGAYINTGSLTPTGAVYNLRFATGPNAGQVVNPATLNGNGLAMQTNTFNTKLDSLDNWMNNLKLSKTFDVGTGSISATAGYYHSYQEVGTTWTWASYLQDVRGDGQSAFLDVYDATGNKLTQGGQWAYGVPTFGNCCTRTSYTETNTDAFFGSLVANFDALNVDLSVRRDEGSTKGYYIGSTLRQNVDVDGNGTISPIERRVNTFDPATRRVIDFDYGYWSYSAGLNYLVTPDTALFARYSKGARANNDRLLIDRIRPDGSARPGDIVNPVKQAEAGIKYRGRGFGIFLTGFYARTSELLADDRAGQFVTNRVYESKGVELEGSFRSGGFSLNATATLTDANIKRDEQAPALNGNRPQRQATFIYAVSPRYTLDRFTIGANVVGTTKSFSTNTNDLVMPAYTVVNGFVEARILPTLTLSVNANNIFNAFGLTEAEEGSITSGITNFVRARAINGRTVSATAKLEF</sequence>
<evidence type="ECO:0000256" key="4">
    <source>
        <dbReference type="ARBA" id="ARBA00022496"/>
    </source>
</evidence>
<dbReference type="SUPFAM" id="SSF56935">
    <property type="entry name" value="Porins"/>
    <property type="match status" value="1"/>
</dbReference>
<evidence type="ECO:0000256" key="12">
    <source>
        <dbReference type="PROSITE-ProRule" id="PRU01360"/>
    </source>
</evidence>
<accession>A0A437J875</accession>
<keyword evidence="3 12" id="KW-1134">Transmembrane beta strand</keyword>
<dbReference type="RefSeq" id="WP_127689600.1">
    <property type="nucleotide sequence ID" value="NZ_RZUL01000002.1"/>
</dbReference>
<keyword evidence="4" id="KW-0410">Iron transport</keyword>
<keyword evidence="5 12" id="KW-0812">Transmembrane</keyword>
<keyword evidence="18" id="KW-1185">Reference proteome</keyword>
<dbReference type="GO" id="GO:0015344">
    <property type="term" value="F:siderophore uptake transmembrane transporter activity"/>
    <property type="evidence" value="ECO:0007669"/>
    <property type="project" value="TreeGrafter"/>
</dbReference>
<evidence type="ECO:0000256" key="1">
    <source>
        <dbReference type="ARBA" id="ARBA00004571"/>
    </source>
</evidence>
<dbReference type="OrthoDB" id="7386960at2"/>
<evidence type="ECO:0000256" key="10">
    <source>
        <dbReference type="ARBA" id="ARBA00023136"/>
    </source>
</evidence>
<proteinExistence type="inferred from homology"/>
<dbReference type="Pfam" id="PF00593">
    <property type="entry name" value="TonB_dep_Rec_b-barrel"/>
    <property type="match status" value="1"/>
</dbReference>
<keyword evidence="17" id="KW-0675">Receptor</keyword>
<evidence type="ECO:0000256" key="14">
    <source>
        <dbReference type="SAM" id="SignalP"/>
    </source>
</evidence>
<keyword evidence="10 12" id="KW-0472">Membrane</keyword>
<dbReference type="InterPro" id="IPR012910">
    <property type="entry name" value="Plug_dom"/>
</dbReference>
<dbReference type="Gene3D" id="2.170.130.10">
    <property type="entry name" value="TonB-dependent receptor, plug domain"/>
    <property type="match status" value="1"/>
</dbReference>
<keyword evidence="2 12" id="KW-0813">Transport</keyword>
<evidence type="ECO:0000256" key="9">
    <source>
        <dbReference type="ARBA" id="ARBA00023077"/>
    </source>
</evidence>
<dbReference type="Proteomes" id="UP000282977">
    <property type="component" value="Unassembled WGS sequence"/>
</dbReference>
<feature type="domain" description="TonB-dependent receptor-like beta-barrel" evidence="15">
    <location>
        <begin position="391"/>
        <end position="800"/>
    </location>
</feature>
<dbReference type="InterPro" id="IPR039426">
    <property type="entry name" value="TonB-dep_rcpt-like"/>
</dbReference>
<evidence type="ECO:0000256" key="5">
    <source>
        <dbReference type="ARBA" id="ARBA00022692"/>
    </source>
</evidence>
<dbReference type="PANTHER" id="PTHR32552:SF89">
    <property type="entry name" value="CATECHOLATE SIDEROPHORE RECEPTOR FIU"/>
    <property type="match status" value="1"/>
</dbReference>
<evidence type="ECO:0000256" key="11">
    <source>
        <dbReference type="ARBA" id="ARBA00023237"/>
    </source>
</evidence>
<feature type="domain" description="TonB-dependent receptor plug" evidence="16">
    <location>
        <begin position="63"/>
        <end position="175"/>
    </location>
</feature>
<evidence type="ECO:0000256" key="7">
    <source>
        <dbReference type="ARBA" id="ARBA00023004"/>
    </source>
</evidence>
<organism evidence="17 18">
    <name type="scientific">Sphingobium algorifonticola</name>
    <dbReference type="NCBI Taxonomy" id="2008318"/>
    <lineage>
        <taxon>Bacteria</taxon>
        <taxon>Pseudomonadati</taxon>
        <taxon>Pseudomonadota</taxon>
        <taxon>Alphaproteobacteria</taxon>
        <taxon>Sphingomonadales</taxon>
        <taxon>Sphingomonadaceae</taxon>
        <taxon>Sphingobium</taxon>
    </lineage>
</organism>
<keyword evidence="8" id="KW-0406">Ion transport</keyword>
<dbReference type="PROSITE" id="PS51257">
    <property type="entry name" value="PROKAR_LIPOPROTEIN"/>
    <property type="match status" value="1"/>
</dbReference>
<evidence type="ECO:0000256" key="3">
    <source>
        <dbReference type="ARBA" id="ARBA00022452"/>
    </source>
</evidence>
<dbReference type="PANTHER" id="PTHR32552">
    <property type="entry name" value="FERRICHROME IRON RECEPTOR-RELATED"/>
    <property type="match status" value="1"/>
</dbReference>
<dbReference type="GO" id="GO:0009279">
    <property type="term" value="C:cell outer membrane"/>
    <property type="evidence" value="ECO:0007669"/>
    <property type="project" value="UniProtKB-SubCell"/>
</dbReference>
<comment type="subcellular location">
    <subcellularLocation>
        <location evidence="1 12">Cell outer membrane</location>
        <topology evidence="1 12">Multi-pass membrane protein</topology>
    </subcellularLocation>
</comment>
<name>A0A437J875_9SPHN</name>
<evidence type="ECO:0000313" key="17">
    <source>
        <dbReference type="EMBL" id="RVT41675.1"/>
    </source>
</evidence>
<dbReference type="InterPro" id="IPR037066">
    <property type="entry name" value="Plug_dom_sf"/>
</dbReference>
<feature type="signal peptide" evidence="14">
    <location>
        <begin position="1"/>
        <end position="24"/>
    </location>
</feature>
<dbReference type="Gene3D" id="2.40.170.20">
    <property type="entry name" value="TonB-dependent receptor, beta-barrel domain"/>
    <property type="match status" value="1"/>
</dbReference>
<evidence type="ECO:0000259" key="16">
    <source>
        <dbReference type="Pfam" id="PF07715"/>
    </source>
</evidence>
<evidence type="ECO:0000256" key="2">
    <source>
        <dbReference type="ARBA" id="ARBA00022448"/>
    </source>
</evidence>
<protein>
    <submittedName>
        <fullName evidence="17">TonB-dependent receptor</fullName>
    </submittedName>
</protein>
<keyword evidence="7" id="KW-0408">Iron</keyword>
<dbReference type="PROSITE" id="PS52016">
    <property type="entry name" value="TONB_DEPENDENT_REC_3"/>
    <property type="match status" value="1"/>
</dbReference>